<dbReference type="Gene3D" id="3.90.470.20">
    <property type="entry name" value="4'-phosphopantetheinyl transferase domain"/>
    <property type="match status" value="1"/>
</dbReference>
<comment type="caution">
    <text evidence="1">The sequence shown here is derived from an EMBL/GenBank/DDBJ whole genome shotgun (WGS) entry which is preliminary data.</text>
</comment>
<evidence type="ECO:0000313" key="2">
    <source>
        <dbReference type="Proteomes" id="UP000703661"/>
    </source>
</evidence>
<protein>
    <submittedName>
        <fullName evidence="1">Uncharacterized protein</fullName>
    </submittedName>
</protein>
<sequence length="100" mass="11699">MPIARWAFNIRQPLLLENVEPLVTSLTDDDNDREKIVPVSNLLNYLPKSESDLLLQIRLEDDMRRALVARLMLFAFFTAYHKCQWEDLTFDNSESTKSVL</sequence>
<proteinExistence type="predicted"/>
<dbReference type="GO" id="GO:0000287">
    <property type="term" value="F:magnesium ion binding"/>
    <property type="evidence" value="ECO:0007669"/>
    <property type="project" value="InterPro"/>
</dbReference>
<reference evidence="1" key="1">
    <citation type="journal article" date="2020" name="Fungal Divers.">
        <title>Resolving the Mortierellaceae phylogeny through synthesis of multi-gene phylogenetics and phylogenomics.</title>
        <authorList>
            <person name="Vandepol N."/>
            <person name="Liber J."/>
            <person name="Desiro A."/>
            <person name="Na H."/>
            <person name="Kennedy M."/>
            <person name="Barry K."/>
            <person name="Grigoriev I.V."/>
            <person name="Miller A.N."/>
            <person name="O'Donnell K."/>
            <person name="Stajich J.E."/>
            <person name="Bonito G."/>
        </authorList>
    </citation>
    <scope>NUCLEOTIDE SEQUENCE</scope>
    <source>
        <strain evidence="1">NRRL 2769</strain>
    </source>
</reference>
<organism evidence="1 2">
    <name type="scientific">Entomortierella chlamydospora</name>
    <dbReference type="NCBI Taxonomy" id="101097"/>
    <lineage>
        <taxon>Eukaryota</taxon>
        <taxon>Fungi</taxon>
        <taxon>Fungi incertae sedis</taxon>
        <taxon>Mucoromycota</taxon>
        <taxon>Mortierellomycotina</taxon>
        <taxon>Mortierellomycetes</taxon>
        <taxon>Mortierellales</taxon>
        <taxon>Mortierellaceae</taxon>
        <taxon>Entomortierella</taxon>
    </lineage>
</organism>
<dbReference type="AlphaFoldDB" id="A0A9P6MME0"/>
<dbReference type="SUPFAM" id="SSF56214">
    <property type="entry name" value="4'-phosphopantetheinyl transferase"/>
    <property type="match status" value="1"/>
</dbReference>
<feature type="non-terminal residue" evidence="1">
    <location>
        <position position="100"/>
    </location>
</feature>
<evidence type="ECO:0000313" key="1">
    <source>
        <dbReference type="EMBL" id="KAG0007664.1"/>
    </source>
</evidence>
<gene>
    <name evidence="1" type="ORF">BGZ80_004391</name>
</gene>
<accession>A0A9P6MME0</accession>
<name>A0A9P6MME0_9FUNG</name>
<keyword evidence="2" id="KW-1185">Reference proteome</keyword>
<dbReference type="GO" id="GO:0008897">
    <property type="term" value="F:holo-[acyl-carrier-protein] synthase activity"/>
    <property type="evidence" value="ECO:0007669"/>
    <property type="project" value="InterPro"/>
</dbReference>
<dbReference type="EMBL" id="JAAAID010002240">
    <property type="protein sequence ID" value="KAG0007664.1"/>
    <property type="molecule type" value="Genomic_DNA"/>
</dbReference>
<dbReference type="Proteomes" id="UP000703661">
    <property type="component" value="Unassembled WGS sequence"/>
</dbReference>
<dbReference type="InterPro" id="IPR037143">
    <property type="entry name" value="4-PPantetheinyl_Trfase_dom_sf"/>
</dbReference>